<dbReference type="EMBL" id="JAQIFT010000061">
    <property type="protein sequence ID" value="MDA3733237.1"/>
    <property type="molecule type" value="Genomic_DNA"/>
</dbReference>
<evidence type="ECO:0000313" key="6">
    <source>
        <dbReference type="Proteomes" id="UP001169242"/>
    </source>
</evidence>
<evidence type="ECO:0000256" key="1">
    <source>
        <dbReference type="ARBA" id="ARBA00022676"/>
    </source>
</evidence>
<dbReference type="GO" id="GO:0016757">
    <property type="term" value="F:glycosyltransferase activity"/>
    <property type="evidence" value="ECO:0007669"/>
    <property type="project" value="UniProtKB-KW"/>
</dbReference>
<organism evidence="5 6">
    <name type="scientific">Holtiella tumoricola</name>
    <dbReference type="NCBI Taxonomy" id="3018743"/>
    <lineage>
        <taxon>Bacteria</taxon>
        <taxon>Bacillati</taxon>
        <taxon>Bacillota</taxon>
        <taxon>Clostridia</taxon>
        <taxon>Lachnospirales</taxon>
        <taxon>Cellulosilyticaceae</taxon>
        <taxon>Holtiella</taxon>
    </lineage>
</organism>
<feature type="region of interest" description="Disordered" evidence="3">
    <location>
        <begin position="355"/>
        <end position="382"/>
    </location>
</feature>
<evidence type="ECO:0000313" key="5">
    <source>
        <dbReference type="EMBL" id="MDA3733237.1"/>
    </source>
</evidence>
<dbReference type="EC" id="2.4.-.-" evidence="5"/>
<dbReference type="RefSeq" id="WP_271013120.1">
    <property type="nucleotide sequence ID" value="NZ_JAQIFT010000061.1"/>
</dbReference>
<keyword evidence="2 5" id="KW-0808">Transferase</keyword>
<gene>
    <name evidence="5" type="ORF">PBV87_17300</name>
</gene>
<evidence type="ECO:0000256" key="2">
    <source>
        <dbReference type="ARBA" id="ARBA00022679"/>
    </source>
</evidence>
<dbReference type="InterPro" id="IPR029044">
    <property type="entry name" value="Nucleotide-diphossugar_trans"/>
</dbReference>
<sequence length="422" mass="49218">MSLVSIIIPIYNVQKYLSRCLDSLLAQTLKDIEIILINDGSRDNSLAICEAYAKKDKRIIVIDQINQGVSVARNTGIAKATGEYIGFVDPDDWLEPNMYELMVNKIKESDCPICFCNYYKDEKNNSVPKDFKIEKDLLDKEEITDVIISNMVGADDIMPHYNFVMGCVWRGLYKKSFMDQYGLDFEPGVNIMEDLVFNIRALLKADKLCIVPDHLYHYVQNPTSILHSYKKNMWEDQMRVHELLEQYIIEAGLEERMRNRLDMRYVGMAFSAIYNEVQAKNKEDMRNKMIKVKEICADEKFKVSLERIRPIRGSEASGKQEEISEKKVVNKRNSKKGINKKEIIKREVIKKETSKREITKKEVKKKESNKEETTKKEVSKETQRRFIQIINRKIDKEENKKELAAQDTTARRLSVKKKSVIK</sequence>
<keyword evidence="6" id="KW-1185">Reference proteome</keyword>
<dbReference type="Proteomes" id="UP001169242">
    <property type="component" value="Unassembled WGS sequence"/>
</dbReference>
<keyword evidence="1 5" id="KW-0328">Glycosyltransferase</keyword>
<proteinExistence type="predicted"/>
<feature type="region of interest" description="Disordered" evidence="3">
    <location>
        <begin position="399"/>
        <end position="422"/>
    </location>
</feature>
<reference evidence="5" key="1">
    <citation type="journal article" date="2023" name="Int. J. Syst. Evol. Microbiol.">
        <title>&lt;i&gt;Holtiella tumoricola&lt;/i&gt; gen. nov. sp. nov., isolated from a human clinical sample.</title>
        <authorList>
            <person name="Allen-Vercoe E."/>
            <person name="Daigneault M.C."/>
            <person name="Vancuren S.J."/>
            <person name="Cochrane K."/>
            <person name="O'Neal L.L."/>
            <person name="Sankaranarayanan K."/>
            <person name="Lawson P.A."/>
        </authorList>
    </citation>
    <scope>NUCLEOTIDE SEQUENCE</scope>
    <source>
        <strain evidence="5">CC70A</strain>
    </source>
</reference>
<dbReference type="AlphaFoldDB" id="A0AA42DPS8"/>
<evidence type="ECO:0000259" key="4">
    <source>
        <dbReference type="Pfam" id="PF00535"/>
    </source>
</evidence>
<dbReference type="SUPFAM" id="SSF53448">
    <property type="entry name" value="Nucleotide-diphospho-sugar transferases"/>
    <property type="match status" value="1"/>
</dbReference>
<feature type="domain" description="Glycosyltransferase 2-like" evidence="4">
    <location>
        <begin position="5"/>
        <end position="137"/>
    </location>
</feature>
<dbReference type="Gene3D" id="3.90.550.10">
    <property type="entry name" value="Spore Coat Polysaccharide Biosynthesis Protein SpsA, Chain A"/>
    <property type="match status" value="1"/>
</dbReference>
<dbReference type="PANTHER" id="PTHR22916:SF51">
    <property type="entry name" value="GLYCOSYLTRANSFERASE EPSH-RELATED"/>
    <property type="match status" value="1"/>
</dbReference>
<protein>
    <submittedName>
        <fullName evidence="5">Glycosyltransferase</fullName>
        <ecNumber evidence="5">2.4.-.-</ecNumber>
    </submittedName>
</protein>
<comment type="caution">
    <text evidence="5">The sequence shown here is derived from an EMBL/GenBank/DDBJ whole genome shotgun (WGS) entry which is preliminary data.</text>
</comment>
<feature type="compositionally biased region" description="Basic residues" evidence="3">
    <location>
        <begin position="413"/>
        <end position="422"/>
    </location>
</feature>
<dbReference type="PANTHER" id="PTHR22916">
    <property type="entry name" value="GLYCOSYLTRANSFERASE"/>
    <property type="match status" value="1"/>
</dbReference>
<dbReference type="CDD" id="cd00761">
    <property type="entry name" value="Glyco_tranf_GTA_type"/>
    <property type="match status" value="1"/>
</dbReference>
<name>A0AA42DPS8_9FIRM</name>
<dbReference type="InterPro" id="IPR001173">
    <property type="entry name" value="Glyco_trans_2-like"/>
</dbReference>
<accession>A0AA42DPS8</accession>
<dbReference type="Pfam" id="PF00535">
    <property type="entry name" value="Glycos_transf_2"/>
    <property type="match status" value="1"/>
</dbReference>
<evidence type="ECO:0000256" key="3">
    <source>
        <dbReference type="SAM" id="MobiDB-lite"/>
    </source>
</evidence>